<feature type="region of interest" description="Disordered" evidence="3">
    <location>
        <begin position="1"/>
        <end position="27"/>
    </location>
</feature>
<feature type="domain" description="DisA/LigA helix-hairpin-helix motif" evidence="4">
    <location>
        <begin position="176"/>
        <end position="224"/>
    </location>
</feature>
<evidence type="ECO:0000256" key="3">
    <source>
        <dbReference type="SAM" id="MobiDB-lite"/>
    </source>
</evidence>
<gene>
    <name evidence="6" type="ORF">HOLleu_13570</name>
</gene>
<protein>
    <submittedName>
        <fullName evidence="6">Fanconi anemia core complex-associated protein 24</fullName>
    </submittedName>
</protein>
<evidence type="ECO:0000313" key="6">
    <source>
        <dbReference type="EMBL" id="KAJ8042501.1"/>
    </source>
</evidence>
<keyword evidence="7" id="KW-1185">Reference proteome</keyword>
<dbReference type="GO" id="GO:0036297">
    <property type="term" value="P:interstrand cross-link repair"/>
    <property type="evidence" value="ECO:0007669"/>
    <property type="project" value="InterPro"/>
</dbReference>
<organism evidence="6 7">
    <name type="scientific">Holothuria leucospilota</name>
    <name type="common">Black long sea cucumber</name>
    <name type="synonym">Mertensiothuria leucospilota</name>
    <dbReference type="NCBI Taxonomy" id="206669"/>
    <lineage>
        <taxon>Eukaryota</taxon>
        <taxon>Metazoa</taxon>
        <taxon>Echinodermata</taxon>
        <taxon>Eleutherozoa</taxon>
        <taxon>Echinozoa</taxon>
        <taxon>Holothuroidea</taxon>
        <taxon>Aspidochirotacea</taxon>
        <taxon>Aspidochirotida</taxon>
        <taxon>Holothuriidae</taxon>
        <taxon>Holothuria</taxon>
    </lineage>
</organism>
<dbReference type="GO" id="GO:0003682">
    <property type="term" value="F:chromatin binding"/>
    <property type="evidence" value="ECO:0007669"/>
    <property type="project" value="TreeGrafter"/>
</dbReference>
<dbReference type="Gene3D" id="3.40.50.10130">
    <property type="match status" value="1"/>
</dbReference>
<accession>A0A9Q1CCP3</accession>
<sequence>MDSDFETTEQSPVHATPHREGGRVPPGGIVCHPRWKGTDAAKAMQGKVRIVFEDDAGIVDFHPSHDKAVVYVTEGDLLTSQAYRKKLAKLKKAEKMKGIVLIDKTSMTVQYYLEIQKFVVLELGLVLLPVADQVEAGNLLVQMVNEENKSSCNPFLFKPKRSVSRDQAVLNTVQMIPKLGSVKAKSLLNRFKSIQRIQKASLEELSSVVGRANAQHVKTFLEEKVK</sequence>
<dbReference type="OrthoDB" id="5975714at2759"/>
<dbReference type="AlphaFoldDB" id="A0A9Q1CCP3"/>
<keyword evidence="1" id="KW-0227">DNA damage</keyword>
<dbReference type="Gene3D" id="1.10.150.20">
    <property type="entry name" value="5' to 3' exonuclease, C-terminal subdomain"/>
    <property type="match status" value="1"/>
</dbReference>
<dbReference type="InterPro" id="IPR026985">
    <property type="entry name" value="FAAP24"/>
</dbReference>
<feature type="domain" description="Fanconi anemia core complex-associated protein 24 pseudonuclease" evidence="5">
    <location>
        <begin position="23"/>
        <end position="144"/>
    </location>
</feature>
<dbReference type="Proteomes" id="UP001152320">
    <property type="component" value="Chromosome 5"/>
</dbReference>
<evidence type="ECO:0000313" key="7">
    <source>
        <dbReference type="Proteomes" id="UP001152320"/>
    </source>
</evidence>
<dbReference type="Pfam" id="PF12826">
    <property type="entry name" value="HHH_2"/>
    <property type="match status" value="1"/>
</dbReference>
<dbReference type="GO" id="GO:0043240">
    <property type="term" value="C:Fanconi anaemia nuclear complex"/>
    <property type="evidence" value="ECO:0007669"/>
    <property type="project" value="InterPro"/>
</dbReference>
<dbReference type="PANTHER" id="PTHR31786">
    <property type="entry name" value="FANCONI ANEMIA CORE COMPLEX-ASSOCIATED PROTEIN 24"/>
    <property type="match status" value="1"/>
</dbReference>
<name>A0A9Q1CCP3_HOLLE</name>
<dbReference type="EMBL" id="JAIZAY010000005">
    <property type="protein sequence ID" value="KAJ8042501.1"/>
    <property type="molecule type" value="Genomic_DNA"/>
</dbReference>
<evidence type="ECO:0000256" key="2">
    <source>
        <dbReference type="ARBA" id="ARBA00023204"/>
    </source>
</evidence>
<evidence type="ECO:0000259" key="5">
    <source>
        <dbReference type="Pfam" id="PF17949"/>
    </source>
</evidence>
<keyword evidence="2" id="KW-0234">DNA repair</keyword>
<dbReference type="InterPro" id="IPR040646">
    <property type="entry name" value="PND"/>
</dbReference>
<dbReference type="PANTHER" id="PTHR31786:SF2">
    <property type="entry name" value="FANCONI ANEMIA CORE COMPLEX-ASSOCIATED PROTEIN 24"/>
    <property type="match status" value="1"/>
</dbReference>
<comment type="caution">
    <text evidence="6">The sequence shown here is derived from an EMBL/GenBank/DDBJ whole genome shotgun (WGS) entry which is preliminary data.</text>
</comment>
<dbReference type="Pfam" id="PF17949">
    <property type="entry name" value="PND"/>
    <property type="match status" value="1"/>
</dbReference>
<dbReference type="SUPFAM" id="SSF47781">
    <property type="entry name" value="RuvA domain 2-like"/>
    <property type="match status" value="1"/>
</dbReference>
<dbReference type="InterPro" id="IPR041663">
    <property type="entry name" value="DisA/LigA_HHH"/>
</dbReference>
<reference evidence="6" key="1">
    <citation type="submission" date="2021-10" db="EMBL/GenBank/DDBJ databases">
        <title>Tropical sea cucumber genome reveals ecological adaptation and Cuvierian tubules defense mechanism.</title>
        <authorList>
            <person name="Chen T."/>
        </authorList>
    </citation>
    <scope>NUCLEOTIDE SEQUENCE</scope>
    <source>
        <strain evidence="6">Nanhai2018</strain>
        <tissue evidence="6">Muscle</tissue>
    </source>
</reference>
<proteinExistence type="predicted"/>
<dbReference type="InterPro" id="IPR010994">
    <property type="entry name" value="RuvA_2-like"/>
</dbReference>
<evidence type="ECO:0000256" key="1">
    <source>
        <dbReference type="ARBA" id="ARBA00022763"/>
    </source>
</evidence>
<evidence type="ECO:0000259" key="4">
    <source>
        <dbReference type="Pfam" id="PF12826"/>
    </source>
</evidence>